<dbReference type="InterPro" id="IPR050147">
    <property type="entry name" value="Ser/Thr_Dehydratase"/>
</dbReference>
<dbReference type="Pfam" id="PF00291">
    <property type="entry name" value="PALP"/>
    <property type="match status" value="1"/>
</dbReference>
<dbReference type="Gene3D" id="3.40.50.1100">
    <property type="match status" value="2"/>
</dbReference>
<comment type="catalytic activity">
    <reaction evidence="10">
        <text>L-serine = pyruvate + NH4(+)</text>
        <dbReference type="Rhea" id="RHEA:19169"/>
        <dbReference type="ChEBI" id="CHEBI:15361"/>
        <dbReference type="ChEBI" id="CHEBI:28938"/>
        <dbReference type="ChEBI" id="CHEBI:33384"/>
        <dbReference type="EC" id="4.3.1.17"/>
    </reaction>
</comment>
<protein>
    <recommendedName>
        <fullName evidence="5">L-serine ammonia-lyase</fullName>
        <ecNumber evidence="5">4.3.1.17</ecNumber>
    </recommendedName>
</protein>
<feature type="domain" description="Tryptophan synthase beta chain-like PALP" evidence="11">
    <location>
        <begin position="17"/>
        <end position="313"/>
    </location>
</feature>
<evidence type="ECO:0000256" key="8">
    <source>
        <dbReference type="ARBA" id="ARBA00022898"/>
    </source>
</evidence>
<keyword evidence="8" id="KW-0663">Pyridoxal phosphate</keyword>
<dbReference type="EMBL" id="WNWS01000296">
    <property type="protein sequence ID" value="KAE9971520.1"/>
    <property type="molecule type" value="Genomic_DNA"/>
</dbReference>
<dbReference type="EC" id="4.3.1.17" evidence="5"/>
<evidence type="ECO:0000256" key="7">
    <source>
        <dbReference type="ARBA" id="ARBA00022490"/>
    </source>
</evidence>
<dbReference type="GO" id="GO:0006094">
    <property type="term" value="P:gluconeogenesis"/>
    <property type="evidence" value="ECO:0007669"/>
    <property type="project" value="UniProtKB-KW"/>
</dbReference>
<evidence type="ECO:0000256" key="10">
    <source>
        <dbReference type="ARBA" id="ARBA00049406"/>
    </source>
</evidence>
<evidence type="ECO:0000256" key="3">
    <source>
        <dbReference type="ARBA" id="ARBA00004742"/>
    </source>
</evidence>
<evidence type="ECO:0000313" key="13">
    <source>
        <dbReference type="Proteomes" id="UP000447873"/>
    </source>
</evidence>
<dbReference type="GO" id="GO:0030170">
    <property type="term" value="F:pyridoxal phosphate binding"/>
    <property type="evidence" value="ECO:0007669"/>
    <property type="project" value="InterPro"/>
</dbReference>
<keyword evidence="6" id="KW-0312">Gluconeogenesis</keyword>
<evidence type="ECO:0000259" key="11">
    <source>
        <dbReference type="Pfam" id="PF00291"/>
    </source>
</evidence>
<dbReference type="SUPFAM" id="SSF53686">
    <property type="entry name" value="Tryptophan synthase beta subunit-like PLP-dependent enzymes"/>
    <property type="match status" value="1"/>
</dbReference>
<dbReference type="PROSITE" id="PS00165">
    <property type="entry name" value="DEHYDRATASE_SER_THR"/>
    <property type="match status" value="1"/>
</dbReference>
<evidence type="ECO:0000256" key="6">
    <source>
        <dbReference type="ARBA" id="ARBA00022432"/>
    </source>
</evidence>
<dbReference type="GO" id="GO:0004794">
    <property type="term" value="F:threonine deaminase activity"/>
    <property type="evidence" value="ECO:0007669"/>
    <property type="project" value="TreeGrafter"/>
</dbReference>
<accession>A0A8H3UKV0</accession>
<evidence type="ECO:0000256" key="4">
    <source>
        <dbReference type="ARBA" id="ARBA00010869"/>
    </source>
</evidence>
<dbReference type="InterPro" id="IPR000634">
    <property type="entry name" value="Ser/Thr_deHydtase_PyrdxlP-BS"/>
</dbReference>
<dbReference type="PANTHER" id="PTHR48078">
    <property type="entry name" value="THREONINE DEHYDRATASE, MITOCHONDRIAL-RELATED"/>
    <property type="match status" value="1"/>
</dbReference>
<dbReference type="FunFam" id="3.40.50.1100:FF:000040">
    <property type="entry name" value="L-serine dehydratase, putative"/>
    <property type="match status" value="1"/>
</dbReference>
<evidence type="ECO:0000256" key="5">
    <source>
        <dbReference type="ARBA" id="ARBA00012093"/>
    </source>
</evidence>
<evidence type="ECO:0000256" key="2">
    <source>
        <dbReference type="ARBA" id="ARBA00004496"/>
    </source>
</evidence>
<dbReference type="InterPro" id="IPR036052">
    <property type="entry name" value="TrpB-like_PALP_sf"/>
</dbReference>
<dbReference type="AlphaFoldDB" id="A0A8H3UKV0"/>
<dbReference type="InterPro" id="IPR001926">
    <property type="entry name" value="TrpB-like_PALP"/>
</dbReference>
<proteinExistence type="inferred from homology"/>
<dbReference type="GO" id="GO:0009097">
    <property type="term" value="P:isoleucine biosynthetic process"/>
    <property type="evidence" value="ECO:0007669"/>
    <property type="project" value="TreeGrafter"/>
</dbReference>
<dbReference type="GO" id="GO:0005737">
    <property type="term" value="C:cytoplasm"/>
    <property type="evidence" value="ECO:0007669"/>
    <property type="project" value="UniProtKB-SubCell"/>
</dbReference>
<evidence type="ECO:0000256" key="1">
    <source>
        <dbReference type="ARBA" id="ARBA00001933"/>
    </source>
</evidence>
<comment type="cofactor">
    <cofactor evidence="1">
        <name>pyridoxal 5'-phosphate</name>
        <dbReference type="ChEBI" id="CHEBI:597326"/>
    </cofactor>
</comment>
<comment type="similarity">
    <text evidence="4">Belongs to the serine/threonine dehydratase family.</text>
</comment>
<dbReference type="GO" id="GO:0006565">
    <property type="term" value="P:L-serine catabolic process"/>
    <property type="evidence" value="ECO:0007669"/>
    <property type="project" value="TreeGrafter"/>
</dbReference>
<comment type="pathway">
    <text evidence="3">Carbohydrate biosynthesis; gluconeogenesis.</text>
</comment>
<dbReference type="GO" id="GO:0006567">
    <property type="term" value="P:L-threonine catabolic process"/>
    <property type="evidence" value="ECO:0007669"/>
    <property type="project" value="TreeGrafter"/>
</dbReference>
<dbReference type="CDD" id="cd06448">
    <property type="entry name" value="L-Ser-dehyd"/>
    <property type="match status" value="1"/>
</dbReference>
<sequence length="355" mass="37638">MTSTQQEPAPAACPWVQTPLIESAALSQAAGCRIFLKLENLQPSGSFKSRGIGNYCQLMAKPAPQETHFYASSGGNAGLACVVAAKSLGHKATVVVPTTTKPMMIAKIMAAGADNVLQHGNSVGEADTHLRSAVLPHVKNAVYVPPYDHPYIWQGHSSLIHELTHQIPNPPDALICSVGGGGLFAGLIEGLDKVNWGTTPILAVETEGAHALSASLRSKKLVTLDKITSLAGSLGASTVAEKAFEYAQRPNIRSVVLSDAEACMGCWRLADDSLMLVEPACGVNVALCYDGRLEKALGRKITPEMKVVIVLCGGSNVTLDMLEKWRKEYGYIEEKKGPANGEVLSSWTGPALARL</sequence>
<name>A0A8H3UKV0_VENIN</name>
<reference evidence="12 13" key="1">
    <citation type="submission" date="2018-12" db="EMBL/GenBank/DDBJ databases">
        <title>Venturia inaequalis Genome Resource.</title>
        <authorList>
            <person name="Lichtner F.J."/>
        </authorList>
    </citation>
    <scope>NUCLEOTIDE SEQUENCE [LARGE SCALE GENOMIC DNA]</scope>
    <source>
        <strain evidence="12 13">120213</strain>
    </source>
</reference>
<dbReference type="PANTHER" id="PTHR48078:SF2">
    <property type="entry name" value="CATABOLIC L-SERINE_THREONINE DEHYDRATASE"/>
    <property type="match status" value="1"/>
</dbReference>
<comment type="caution">
    <text evidence="12">The sequence shown here is derived from an EMBL/GenBank/DDBJ whole genome shotgun (WGS) entry which is preliminary data.</text>
</comment>
<dbReference type="Proteomes" id="UP000447873">
    <property type="component" value="Unassembled WGS sequence"/>
</dbReference>
<gene>
    <name evidence="12" type="ORF">EG328_005527</name>
</gene>
<organism evidence="12 13">
    <name type="scientific">Venturia inaequalis</name>
    <name type="common">Apple scab fungus</name>
    <dbReference type="NCBI Taxonomy" id="5025"/>
    <lineage>
        <taxon>Eukaryota</taxon>
        <taxon>Fungi</taxon>
        <taxon>Dikarya</taxon>
        <taxon>Ascomycota</taxon>
        <taxon>Pezizomycotina</taxon>
        <taxon>Dothideomycetes</taxon>
        <taxon>Pleosporomycetidae</taxon>
        <taxon>Venturiales</taxon>
        <taxon>Venturiaceae</taxon>
        <taxon>Venturia</taxon>
    </lineage>
</organism>
<dbReference type="GO" id="GO:0003941">
    <property type="term" value="F:L-serine ammonia-lyase activity"/>
    <property type="evidence" value="ECO:0007669"/>
    <property type="project" value="UniProtKB-EC"/>
</dbReference>
<evidence type="ECO:0000256" key="9">
    <source>
        <dbReference type="ARBA" id="ARBA00023239"/>
    </source>
</evidence>
<comment type="subcellular location">
    <subcellularLocation>
        <location evidence="2">Cytoplasm</location>
    </subcellularLocation>
</comment>
<evidence type="ECO:0000313" key="12">
    <source>
        <dbReference type="EMBL" id="KAE9971520.1"/>
    </source>
</evidence>
<keyword evidence="7" id="KW-0963">Cytoplasm</keyword>
<keyword evidence="9" id="KW-0456">Lyase</keyword>